<evidence type="ECO:0000256" key="3">
    <source>
        <dbReference type="SAM" id="MobiDB-lite"/>
    </source>
</evidence>
<evidence type="ECO:0000313" key="4">
    <source>
        <dbReference type="EMBL" id="MDF0708341.1"/>
    </source>
</evidence>
<dbReference type="RefSeq" id="WP_275650288.1">
    <property type="nucleotide sequence ID" value="NZ_JARFVA010000005.1"/>
</dbReference>
<dbReference type="Gene3D" id="2.160.20.10">
    <property type="entry name" value="Single-stranded right-handed beta-helix, Pectin lyase-like"/>
    <property type="match status" value="1"/>
</dbReference>
<organism evidence="4 5">
    <name type="scientific">Flagellimonas okinawensis</name>
    <dbReference type="NCBI Taxonomy" id="3031324"/>
    <lineage>
        <taxon>Bacteria</taxon>
        <taxon>Pseudomonadati</taxon>
        <taxon>Bacteroidota</taxon>
        <taxon>Flavobacteriia</taxon>
        <taxon>Flavobacteriales</taxon>
        <taxon>Flavobacteriaceae</taxon>
        <taxon>Flagellimonas</taxon>
    </lineage>
</organism>
<evidence type="ECO:0008006" key="6">
    <source>
        <dbReference type="Google" id="ProtNLM"/>
    </source>
</evidence>
<dbReference type="InterPro" id="IPR052063">
    <property type="entry name" value="Polysaccharide_Lyase_1"/>
</dbReference>
<reference evidence="4 5" key="1">
    <citation type="submission" date="2023-03" db="EMBL/GenBank/DDBJ databases">
        <title>Muricauda XX sp. nov. and Muricauda XXX sp. nov., two novel species isolated from Okinawa Trough.</title>
        <authorList>
            <person name="Cao W."/>
            <person name="Deng X."/>
        </authorList>
    </citation>
    <scope>NUCLEOTIDE SEQUENCE [LARGE SCALE GENOMIC DNA]</scope>
    <source>
        <strain evidence="4 5">81s02</strain>
    </source>
</reference>
<feature type="region of interest" description="Disordered" evidence="3">
    <location>
        <begin position="41"/>
        <end position="61"/>
    </location>
</feature>
<dbReference type="PROSITE" id="PS51257">
    <property type="entry name" value="PROKAR_LIPOPROTEIN"/>
    <property type="match status" value="1"/>
</dbReference>
<evidence type="ECO:0000313" key="5">
    <source>
        <dbReference type="Proteomes" id="UP001217083"/>
    </source>
</evidence>
<dbReference type="InterPro" id="IPR012334">
    <property type="entry name" value="Pectin_lyas_fold"/>
</dbReference>
<protein>
    <recommendedName>
        <fullName evidence="6">Pectate lyase</fullName>
    </recommendedName>
</protein>
<proteinExistence type="predicted"/>
<keyword evidence="1" id="KW-0479">Metal-binding</keyword>
<gene>
    <name evidence="4" type="ORF">PY091_14035</name>
</gene>
<dbReference type="EMBL" id="JARFVA010000005">
    <property type="protein sequence ID" value="MDF0708341.1"/>
    <property type="molecule type" value="Genomic_DNA"/>
</dbReference>
<evidence type="ECO:0000256" key="2">
    <source>
        <dbReference type="ARBA" id="ARBA00023180"/>
    </source>
</evidence>
<keyword evidence="2" id="KW-0325">Glycoprotein</keyword>
<evidence type="ECO:0000256" key="1">
    <source>
        <dbReference type="ARBA" id="ARBA00022723"/>
    </source>
</evidence>
<dbReference type="PANTHER" id="PTHR42970">
    <property type="entry name" value="PECTATE LYASE C-RELATED"/>
    <property type="match status" value="1"/>
</dbReference>
<sequence>MKYPNLHLIVYVFTLVFLSSCQKDQDLFTQAIEDNIQEEIISEENSEEENVSDEQDSNGDVVTDPGFATELKAFPTAYGAGAYAEGFRGGQVIHVTSLEDNYNNVQEGTWRWAITRDYPRIIVFDVSGEIKLSGRIVLNSRNSNVYIAGQTSPNGIMISGYSHYWSGANEVVLRHMKFYGDPSRRIAPNDPSSARRQLLQFVSPSNVIVDHCDFVFNDNEAINFYSSERTVAGGATLQNCIIGEGDTGVLMAGDECNTTLFGEYSAIRNLFVHISHRVPNFSANVKGESINNIIYNSRARLSRVSCTAQANFYGNYYKAGPATYFSLANRINLVRDDDGASVYIDNTYWSFMTGKVESSSDTATDIFNAAESGTNVAKTSQPPVSSWSLSSPVEISGLRPEIMQNNVAFDYVLTNSGARQYLNANGAAPVLYDSKQQQYFDDVIYGGNTNGSGSDYGFDMGVYDPPVINQVSRSSSYDTDLDGMPDEWEIANGFNPDVDDSAGDMDGDGYTNIEEFLNLVDF</sequence>
<feature type="compositionally biased region" description="Acidic residues" evidence="3">
    <location>
        <begin position="41"/>
        <end position="57"/>
    </location>
</feature>
<name>A0ABT5XRX4_9FLAO</name>
<keyword evidence="5" id="KW-1185">Reference proteome</keyword>
<dbReference type="Proteomes" id="UP001217083">
    <property type="component" value="Unassembled WGS sequence"/>
</dbReference>
<dbReference type="InterPro" id="IPR011050">
    <property type="entry name" value="Pectin_lyase_fold/virulence"/>
</dbReference>
<dbReference type="PANTHER" id="PTHR42970:SF1">
    <property type="entry name" value="PECTATE LYASE C-RELATED"/>
    <property type="match status" value="1"/>
</dbReference>
<accession>A0ABT5XRX4</accession>
<comment type="caution">
    <text evidence="4">The sequence shown here is derived from an EMBL/GenBank/DDBJ whole genome shotgun (WGS) entry which is preliminary data.</text>
</comment>
<dbReference type="SUPFAM" id="SSF51126">
    <property type="entry name" value="Pectin lyase-like"/>
    <property type="match status" value="1"/>
</dbReference>